<evidence type="ECO:0000313" key="1">
    <source>
        <dbReference type="EMBL" id="KAA6129261.1"/>
    </source>
</evidence>
<accession>A0A5M8B4C1</accession>
<dbReference type="Proteomes" id="UP000324324">
    <property type="component" value="Unassembled WGS sequence"/>
</dbReference>
<dbReference type="AlphaFoldDB" id="A0A5M8B4C1"/>
<gene>
    <name evidence="1" type="ORF">F1599_05790</name>
</gene>
<dbReference type="EMBL" id="VWRN01000019">
    <property type="protein sequence ID" value="KAA6129261.1"/>
    <property type="molecule type" value="Genomic_DNA"/>
</dbReference>
<organism evidence="1 2">
    <name type="scientific">Cupriavidus cauae</name>
    <dbReference type="NCBI Taxonomy" id="2608999"/>
    <lineage>
        <taxon>Bacteria</taxon>
        <taxon>Pseudomonadati</taxon>
        <taxon>Pseudomonadota</taxon>
        <taxon>Betaproteobacteria</taxon>
        <taxon>Burkholderiales</taxon>
        <taxon>Burkholderiaceae</taxon>
        <taxon>Cupriavidus</taxon>
    </lineage>
</organism>
<name>A0A5M8B4C1_9BURK</name>
<protein>
    <submittedName>
        <fullName evidence="1">Uncharacterized protein</fullName>
    </submittedName>
</protein>
<evidence type="ECO:0000313" key="2">
    <source>
        <dbReference type="Proteomes" id="UP000324324"/>
    </source>
</evidence>
<dbReference type="RefSeq" id="WP_150082488.1">
    <property type="nucleotide sequence ID" value="NZ_VWRN01000019.1"/>
</dbReference>
<comment type="caution">
    <text evidence="1">The sequence shown here is derived from an EMBL/GenBank/DDBJ whole genome shotgun (WGS) entry which is preliminary data.</text>
</comment>
<keyword evidence="2" id="KW-1185">Reference proteome</keyword>
<proteinExistence type="predicted"/>
<sequence length="148" mass="16160">MKSKAPRANPMTDVTDATDVTDVTSESLAAQRPIPAVTEVPDASTMLARDYLKLAALGWSFYGALMEEAGFQWTSWIWKWDPDERLAQQITAPAPALAMASRYGQTAWEIGADMQGRWLDAWMRFFTWNPAAALGGMTGGTQAGATVQ</sequence>
<reference evidence="1 2" key="1">
    <citation type="submission" date="2019-09" db="EMBL/GenBank/DDBJ databases">
        <title>Isolation of a novel species in the genus Cupriavidus from patients with sepsis using whole genome sequencing.</title>
        <authorList>
            <person name="Kweon O.J."/>
            <person name="Lee M.-K."/>
        </authorList>
    </citation>
    <scope>NUCLEOTIDE SEQUENCE [LARGE SCALE GENOMIC DNA]</scope>
    <source>
        <strain evidence="1 2">MKL-01</strain>
    </source>
</reference>